<keyword evidence="1" id="KW-0812">Transmembrane</keyword>
<sequence length="37" mass="3977">MDKVTTILFGICVVILLTVTLIGIIGGWSFILEKVIG</sequence>
<proteinExistence type="predicted"/>
<accession>A0A0F8XLV1</accession>
<dbReference type="AlphaFoldDB" id="A0A0F8XLV1"/>
<evidence type="ECO:0000256" key="1">
    <source>
        <dbReference type="SAM" id="Phobius"/>
    </source>
</evidence>
<keyword evidence="1" id="KW-0472">Membrane</keyword>
<comment type="caution">
    <text evidence="2">The sequence shown here is derived from an EMBL/GenBank/DDBJ whole genome shotgun (WGS) entry which is preliminary data.</text>
</comment>
<reference evidence="2" key="1">
    <citation type="journal article" date="2015" name="Nature">
        <title>Complex archaea that bridge the gap between prokaryotes and eukaryotes.</title>
        <authorList>
            <person name="Spang A."/>
            <person name="Saw J.H."/>
            <person name="Jorgensen S.L."/>
            <person name="Zaremba-Niedzwiedzka K."/>
            <person name="Martijn J."/>
            <person name="Lind A.E."/>
            <person name="van Eijk R."/>
            <person name="Schleper C."/>
            <person name="Guy L."/>
            <person name="Ettema T.J."/>
        </authorList>
    </citation>
    <scope>NUCLEOTIDE SEQUENCE</scope>
</reference>
<dbReference type="EMBL" id="LAZR01062166">
    <property type="protein sequence ID" value="KKK62085.1"/>
    <property type="molecule type" value="Genomic_DNA"/>
</dbReference>
<protein>
    <submittedName>
        <fullName evidence="2">Uncharacterized protein</fullName>
    </submittedName>
</protein>
<feature type="transmembrane region" description="Helical" evidence="1">
    <location>
        <begin position="7"/>
        <end position="31"/>
    </location>
</feature>
<gene>
    <name evidence="2" type="ORF">LCGC14_3007890</name>
</gene>
<organism evidence="2">
    <name type="scientific">marine sediment metagenome</name>
    <dbReference type="NCBI Taxonomy" id="412755"/>
    <lineage>
        <taxon>unclassified sequences</taxon>
        <taxon>metagenomes</taxon>
        <taxon>ecological metagenomes</taxon>
    </lineage>
</organism>
<name>A0A0F8XLV1_9ZZZZ</name>
<keyword evidence="1" id="KW-1133">Transmembrane helix</keyword>
<evidence type="ECO:0000313" key="2">
    <source>
        <dbReference type="EMBL" id="KKK62085.1"/>
    </source>
</evidence>